<gene>
    <name evidence="7" type="ORF">EZ428_23670</name>
</gene>
<sequence>MNSYTIKSVLKDNVFYNITYCYNANQLEVFRILVALFAIISMYTLVLDYDVFFAPNGIVNWEVSNANALWFECHPQKIADFLSISPNYVMIAILTLYFLGLIALLLGIYTRLSAIICLISFTLITNVMSSFAFGVDIYQSVCFFFLTIFPTGYSLSLIKKDNYPNLNEVKQICIRVLQLYLIITYISAGFEKAFMQNWWNGRFIYFLSNDPTIMTTNFFPKDQNSLFYVFFGIMVVFIESLYFMLVWFKKTRLYILIIIISMHLFIALFMDLLFFGLLLIVLNVVCWYPAIFANLKIKENDKSI</sequence>
<evidence type="ECO:0000256" key="2">
    <source>
        <dbReference type="ARBA" id="ARBA00022692"/>
    </source>
</evidence>
<dbReference type="InterPro" id="IPR011020">
    <property type="entry name" value="HTTM-like"/>
</dbReference>
<evidence type="ECO:0000259" key="6">
    <source>
        <dbReference type="SMART" id="SM00752"/>
    </source>
</evidence>
<keyword evidence="8" id="KW-1185">Reference proteome</keyword>
<comment type="subcellular location">
    <subcellularLocation>
        <location evidence="1">Endomembrane system</location>
        <topology evidence="1">Multi-pass membrane protein</topology>
    </subcellularLocation>
</comment>
<accession>A0A4R0MIQ4</accession>
<evidence type="ECO:0000256" key="3">
    <source>
        <dbReference type="ARBA" id="ARBA00022989"/>
    </source>
</evidence>
<feature type="transmembrane region" description="Helical" evidence="5">
    <location>
        <begin position="179"/>
        <end position="199"/>
    </location>
</feature>
<dbReference type="EMBL" id="SJSK01000010">
    <property type="protein sequence ID" value="TCC86468.1"/>
    <property type="molecule type" value="Genomic_DNA"/>
</dbReference>
<evidence type="ECO:0000313" key="7">
    <source>
        <dbReference type="EMBL" id="TCC86468.1"/>
    </source>
</evidence>
<protein>
    <recommendedName>
        <fullName evidence="6">HTTM-like domain-containing protein</fullName>
    </recommendedName>
</protein>
<feature type="transmembrane region" description="Helical" evidence="5">
    <location>
        <begin position="276"/>
        <end position="295"/>
    </location>
</feature>
<dbReference type="SMART" id="SM00752">
    <property type="entry name" value="HTTM"/>
    <property type="match status" value="1"/>
</dbReference>
<dbReference type="RefSeq" id="WP_131555814.1">
    <property type="nucleotide sequence ID" value="NZ_SJSK01000010.1"/>
</dbReference>
<keyword evidence="4 5" id="KW-0472">Membrane</keyword>
<feature type="domain" description="HTTM-like" evidence="6">
    <location>
        <begin position="19"/>
        <end position="292"/>
    </location>
</feature>
<feature type="transmembrane region" description="Helical" evidence="5">
    <location>
        <begin position="113"/>
        <end position="131"/>
    </location>
</feature>
<organism evidence="7 8">
    <name type="scientific">Pedobacter frigiditerrae</name>
    <dbReference type="NCBI Taxonomy" id="2530452"/>
    <lineage>
        <taxon>Bacteria</taxon>
        <taxon>Pseudomonadati</taxon>
        <taxon>Bacteroidota</taxon>
        <taxon>Sphingobacteriia</taxon>
        <taxon>Sphingobacteriales</taxon>
        <taxon>Sphingobacteriaceae</taxon>
        <taxon>Pedobacter</taxon>
    </lineage>
</organism>
<feature type="transmembrane region" description="Helical" evidence="5">
    <location>
        <begin position="137"/>
        <end position="158"/>
    </location>
</feature>
<feature type="transmembrane region" description="Helical" evidence="5">
    <location>
        <begin position="226"/>
        <end position="246"/>
    </location>
</feature>
<feature type="transmembrane region" description="Helical" evidence="5">
    <location>
        <begin position="88"/>
        <end position="106"/>
    </location>
</feature>
<keyword evidence="2 5" id="KW-0812">Transmembrane</keyword>
<dbReference type="GO" id="GO:0012505">
    <property type="term" value="C:endomembrane system"/>
    <property type="evidence" value="ECO:0007669"/>
    <property type="project" value="UniProtKB-SubCell"/>
</dbReference>
<dbReference type="InterPro" id="IPR052964">
    <property type="entry name" value="Sporulation_signal_mat"/>
</dbReference>
<dbReference type="PANTHER" id="PTHR39535">
    <property type="entry name" value="SPORULATION-DELAYING PROTEIN SDPB"/>
    <property type="match status" value="1"/>
</dbReference>
<evidence type="ECO:0000256" key="1">
    <source>
        <dbReference type="ARBA" id="ARBA00004127"/>
    </source>
</evidence>
<evidence type="ECO:0000313" key="8">
    <source>
        <dbReference type="Proteomes" id="UP000292884"/>
    </source>
</evidence>
<evidence type="ECO:0000256" key="4">
    <source>
        <dbReference type="ARBA" id="ARBA00023136"/>
    </source>
</evidence>
<feature type="transmembrane region" description="Helical" evidence="5">
    <location>
        <begin position="253"/>
        <end position="270"/>
    </location>
</feature>
<name>A0A4R0MIQ4_9SPHI</name>
<dbReference type="AlphaFoldDB" id="A0A4R0MIQ4"/>
<reference evidence="7 8" key="1">
    <citation type="submission" date="2019-02" db="EMBL/GenBank/DDBJ databases">
        <title>Pedobacter sp. RP-1-13 sp. nov., isolated from Arctic soil.</title>
        <authorList>
            <person name="Dahal R.H."/>
        </authorList>
    </citation>
    <scope>NUCLEOTIDE SEQUENCE [LARGE SCALE GENOMIC DNA]</scope>
    <source>
        <strain evidence="7 8">RP-1-13</strain>
    </source>
</reference>
<feature type="transmembrane region" description="Helical" evidence="5">
    <location>
        <begin position="29"/>
        <end position="46"/>
    </location>
</feature>
<proteinExistence type="predicted"/>
<dbReference type="OrthoDB" id="1496138at2"/>
<dbReference type="PANTHER" id="PTHR39535:SF2">
    <property type="entry name" value="HTTM DOMAIN-CONTAINING PROTEIN"/>
    <property type="match status" value="1"/>
</dbReference>
<comment type="caution">
    <text evidence="7">The sequence shown here is derived from an EMBL/GenBank/DDBJ whole genome shotgun (WGS) entry which is preliminary data.</text>
</comment>
<dbReference type="Proteomes" id="UP000292884">
    <property type="component" value="Unassembled WGS sequence"/>
</dbReference>
<keyword evidence="3 5" id="KW-1133">Transmembrane helix</keyword>
<evidence type="ECO:0000256" key="5">
    <source>
        <dbReference type="SAM" id="Phobius"/>
    </source>
</evidence>